<dbReference type="OrthoDB" id="6232645at2"/>
<dbReference type="GO" id="GO:0070417">
    <property type="term" value="P:cellular response to cold"/>
    <property type="evidence" value="ECO:0007669"/>
    <property type="project" value="InterPro"/>
</dbReference>
<dbReference type="Gene3D" id="3.40.50.300">
    <property type="entry name" value="P-loop containing nucleotide triphosphate hydrolases"/>
    <property type="match status" value="2"/>
</dbReference>
<dbReference type="InterPro" id="IPR057325">
    <property type="entry name" value="DeaD_dimer"/>
</dbReference>
<evidence type="ECO:0000256" key="11">
    <source>
        <dbReference type="SAM" id="MobiDB-lite"/>
    </source>
</evidence>
<dbReference type="CDD" id="cd12499">
    <property type="entry name" value="RRM_EcCsdA_like"/>
    <property type="match status" value="1"/>
</dbReference>
<dbReference type="InterPro" id="IPR001650">
    <property type="entry name" value="Helicase_C-like"/>
</dbReference>
<dbReference type="InterPro" id="IPR034415">
    <property type="entry name" value="CsdA_RRM"/>
</dbReference>
<dbReference type="InterPro" id="IPR011545">
    <property type="entry name" value="DEAD/DEAH_box_helicase_dom"/>
</dbReference>
<keyword evidence="4 9" id="KW-0347">Helicase</keyword>
<dbReference type="PROSITE" id="PS51194">
    <property type="entry name" value="HELICASE_CTER"/>
    <property type="match status" value="1"/>
</dbReference>
<evidence type="ECO:0000256" key="5">
    <source>
        <dbReference type="ARBA" id="ARBA00022840"/>
    </source>
</evidence>
<dbReference type="InterPro" id="IPR000629">
    <property type="entry name" value="RNA-helicase_DEAD-box_CS"/>
</dbReference>
<gene>
    <name evidence="9" type="primary">deaD</name>
    <name evidence="9" type="synonym">csdA</name>
    <name evidence="15" type="ORF">FCL42_19160</name>
</gene>
<dbReference type="Pfam" id="PF03880">
    <property type="entry name" value="DbpA"/>
    <property type="match status" value="1"/>
</dbReference>
<feature type="domain" description="Helicase C-terminal" evidence="13">
    <location>
        <begin position="235"/>
        <end position="379"/>
    </location>
</feature>
<dbReference type="EC" id="3.6.4.13" evidence="9"/>
<dbReference type="EMBL" id="SWCJ01000021">
    <property type="protein sequence ID" value="TKB50768.1"/>
    <property type="molecule type" value="Genomic_DNA"/>
</dbReference>
<dbReference type="CDD" id="cd18787">
    <property type="entry name" value="SF2_C_DEAD"/>
    <property type="match status" value="1"/>
</dbReference>
<proteinExistence type="inferred from homology"/>
<evidence type="ECO:0000256" key="9">
    <source>
        <dbReference type="HAMAP-Rule" id="MF_00964"/>
    </source>
</evidence>
<dbReference type="Pfam" id="PF00271">
    <property type="entry name" value="Helicase_C"/>
    <property type="match status" value="1"/>
</dbReference>
<dbReference type="SMART" id="SM00487">
    <property type="entry name" value="DEXDc"/>
    <property type="match status" value="1"/>
</dbReference>
<dbReference type="Proteomes" id="UP000305675">
    <property type="component" value="Unassembled WGS sequence"/>
</dbReference>
<dbReference type="PROSITE" id="PS51195">
    <property type="entry name" value="Q_MOTIF"/>
    <property type="match status" value="1"/>
</dbReference>
<dbReference type="InterPro" id="IPR028618">
    <property type="entry name" value="DEAD_helicase_DeaD"/>
</dbReference>
<dbReference type="GO" id="GO:0033592">
    <property type="term" value="F:RNA strand annealing activity"/>
    <property type="evidence" value="ECO:0007669"/>
    <property type="project" value="TreeGrafter"/>
</dbReference>
<dbReference type="PANTHER" id="PTHR47963">
    <property type="entry name" value="DEAD-BOX ATP-DEPENDENT RNA HELICASE 47, MITOCHONDRIAL"/>
    <property type="match status" value="1"/>
</dbReference>
<dbReference type="GO" id="GO:0016887">
    <property type="term" value="F:ATP hydrolysis activity"/>
    <property type="evidence" value="ECO:0007669"/>
    <property type="project" value="RHEA"/>
</dbReference>
<dbReference type="PANTHER" id="PTHR47963:SF8">
    <property type="entry name" value="ATP-DEPENDENT RNA HELICASE DEAD"/>
    <property type="match status" value="1"/>
</dbReference>
<dbReference type="SMART" id="SM00490">
    <property type="entry name" value="HELICc"/>
    <property type="match status" value="1"/>
</dbReference>
<dbReference type="GO" id="GO:0006401">
    <property type="term" value="P:RNA catabolic process"/>
    <property type="evidence" value="ECO:0007669"/>
    <property type="project" value="UniProtKB-UniRule"/>
</dbReference>
<dbReference type="Gene3D" id="3.30.70.330">
    <property type="match status" value="1"/>
</dbReference>
<keyword evidence="1 9" id="KW-0963">Cytoplasm</keyword>
<dbReference type="CDD" id="cd00268">
    <property type="entry name" value="DEADc"/>
    <property type="match status" value="1"/>
</dbReference>
<protein>
    <recommendedName>
        <fullName evidence="9">ATP-dependent RNA helicase DeaD</fullName>
        <ecNumber evidence="9">3.6.4.13</ecNumber>
    </recommendedName>
    <alternativeName>
        <fullName evidence="9">Cold-shock DEAD box protein A</fullName>
    </alternativeName>
</protein>
<organism evidence="15 16">
    <name type="scientific">Ferrimonas aestuarii</name>
    <dbReference type="NCBI Taxonomy" id="2569539"/>
    <lineage>
        <taxon>Bacteria</taxon>
        <taxon>Pseudomonadati</taxon>
        <taxon>Pseudomonadota</taxon>
        <taxon>Gammaproteobacteria</taxon>
        <taxon>Alteromonadales</taxon>
        <taxon>Ferrimonadaceae</taxon>
        <taxon>Ferrimonas</taxon>
    </lineage>
</organism>
<dbReference type="FunFam" id="3.40.50.300:FF:000108">
    <property type="entry name" value="ATP-dependent RNA helicase RhlE"/>
    <property type="match status" value="1"/>
</dbReference>
<dbReference type="InterPro" id="IPR050547">
    <property type="entry name" value="DEAD_box_RNA_helicases"/>
</dbReference>
<feature type="compositionally biased region" description="Basic and acidic residues" evidence="11">
    <location>
        <begin position="552"/>
        <end position="584"/>
    </location>
</feature>
<dbReference type="InterPro" id="IPR027417">
    <property type="entry name" value="P-loop_NTPase"/>
</dbReference>
<dbReference type="SUPFAM" id="SSF52540">
    <property type="entry name" value="P-loop containing nucleoside triphosphate hydrolases"/>
    <property type="match status" value="1"/>
</dbReference>
<dbReference type="InterPro" id="IPR005580">
    <property type="entry name" value="DbpA/CsdA_RNA-bd_dom"/>
</dbReference>
<keyword evidence="3 9" id="KW-0378">Hydrolase</keyword>
<dbReference type="GO" id="GO:0005840">
    <property type="term" value="C:ribosome"/>
    <property type="evidence" value="ECO:0007669"/>
    <property type="project" value="TreeGrafter"/>
</dbReference>
<sequence>MSDTTIDFAGLNLPAPLLAAVTDLGFTAPTPIQVQSIPHMLEGHDILGEAQTGTGKTAAFGLPALARLDPSKRHVQMLVLAPTRELAIQVSKSLEEFAVNLKGLRITTLYGGQPYGPQLRDLERGCQVVVATPGRLMDHIRRGSLQLDAVSCCVLDEADEMLNMGFLEDIEWILEHLSEEAQMALFSATMPQQIRRIANRFLKDPKHVKIAADQNAKANITQKAWKVTGVSKQTALERLAETLPYDAMIVFVRTRGDTVDLAAQLNGLGFKAAALNGDMSQQQREHTVAQLHKGRISILIATDVVARGLDVPRITHVVNYDLPMDSESYVHRIGRTGRAGREGEAILFARPREMRLLRNYERQTKGTIIPMDLPTAEELGRHRVGRLQEELVKCVEERNLDELKSMLTDMAEKTEQDILSLAAALLFERQRKKPLKPKPDPEPRFDRRDRGDRPERGERRERGPRRENINFDTYRLAVGKEHGAQVKDIVGALANELQMESRLIGQIRLFGEHTLVQLPQDLPPYAQNDLKTIRIRNRQIDGQQTDEVIPPRPERDGDRRPRRDGEFRGRRDGGGYRGNREGGRDGGGYRGNREGGRDGGGYRGNRDGNREGGYRGNRDGNREGGYRGRRDNNGGSFRDGNRFEGRGERREGGYRGNRNDRD</sequence>
<keyword evidence="5 9" id="KW-0067">ATP-binding</keyword>
<dbReference type="InterPro" id="IPR012677">
    <property type="entry name" value="Nucleotide-bd_a/b_plait_sf"/>
</dbReference>
<dbReference type="RefSeq" id="WP_136865043.1">
    <property type="nucleotide sequence ID" value="NZ_SWCJ01000021.1"/>
</dbReference>
<keyword evidence="2 9" id="KW-0547">Nucleotide-binding</keyword>
<comment type="catalytic activity">
    <reaction evidence="8 9">
        <text>ATP + H2O = ADP + phosphate + H(+)</text>
        <dbReference type="Rhea" id="RHEA:13065"/>
        <dbReference type="ChEBI" id="CHEBI:15377"/>
        <dbReference type="ChEBI" id="CHEBI:15378"/>
        <dbReference type="ChEBI" id="CHEBI:30616"/>
        <dbReference type="ChEBI" id="CHEBI:43474"/>
        <dbReference type="ChEBI" id="CHEBI:456216"/>
        <dbReference type="EC" id="3.6.4.13"/>
    </reaction>
</comment>
<evidence type="ECO:0000256" key="6">
    <source>
        <dbReference type="ARBA" id="ARBA00022884"/>
    </source>
</evidence>
<evidence type="ECO:0000256" key="8">
    <source>
        <dbReference type="ARBA" id="ARBA00047984"/>
    </source>
</evidence>
<evidence type="ECO:0000313" key="16">
    <source>
        <dbReference type="Proteomes" id="UP000305675"/>
    </source>
</evidence>
<feature type="region of interest" description="Disordered" evidence="11">
    <location>
        <begin position="537"/>
        <end position="662"/>
    </location>
</feature>
<dbReference type="PROSITE" id="PS00039">
    <property type="entry name" value="DEAD_ATP_HELICASE"/>
    <property type="match status" value="1"/>
</dbReference>
<evidence type="ECO:0000259" key="13">
    <source>
        <dbReference type="PROSITE" id="PS51194"/>
    </source>
</evidence>
<feature type="region of interest" description="Disordered" evidence="11">
    <location>
        <begin position="430"/>
        <end position="467"/>
    </location>
</feature>
<evidence type="ECO:0000313" key="15">
    <source>
        <dbReference type="EMBL" id="TKB50768.1"/>
    </source>
</evidence>
<dbReference type="GO" id="GO:0005524">
    <property type="term" value="F:ATP binding"/>
    <property type="evidence" value="ECO:0007669"/>
    <property type="project" value="UniProtKB-UniRule"/>
</dbReference>
<dbReference type="Pfam" id="PF00270">
    <property type="entry name" value="DEAD"/>
    <property type="match status" value="1"/>
</dbReference>
<dbReference type="InterPro" id="IPR014014">
    <property type="entry name" value="RNA_helicase_DEAD_Q_motif"/>
</dbReference>
<comment type="similarity">
    <text evidence="9">Belongs to the DEAD box helicase family. DeaD/CsdA subfamily.</text>
</comment>
<keyword evidence="6 9" id="KW-0694">RNA-binding</keyword>
<dbReference type="GO" id="GO:0000027">
    <property type="term" value="P:ribosomal large subunit assembly"/>
    <property type="evidence" value="ECO:0007669"/>
    <property type="project" value="UniProtKB-UniRule"/>
</dbReference>
<comment type="caution">
    <text evidence="15">The sequence shown here is derived from an EMBL/GenBank/DDBJ whole genome shotgun (WGS) entry which is preliminary data.</text>
</comment>
<dbReference type="AlphaFoldDB" id="A0A4U1BJ46"/>
<feature type="compositionally biased region" description="Basic and acidic residues" evidence="11">
    <location>
        <begin position="639"/>
        <end position="662"/>
    </location>
</feature>
<feature type="domain" description="Helicase ATP-binding" evidence="12">
    <location>
        <begin position="37"/>
        <end position="208"/>
    </location>
</feature>
<evidence type="ECO:0000256" key="4">
    <source>
        <dbReference type="ARBA" id="ARBA00022806"/>
    </source>
</evidence>
<evidence type="ECO:0000259" key="12">
    <source>
        <dbReference type="PROSITE" id="PS51192"/>
    </source>
</evidence>
<dbReference type="HAMAP" id="MF_00964">
    <property type="entry name" value="DEAD_helicase_DeaD"/>
    <property type="match status" value="1"/>
</dbReference>
<comment type="subcellular location">
    <subcellularLocation>
        <location evidence="9">Cytoplasm</location>
    </subcellularLocation>
</comment>
<evidence type="ECO:0000259" key="14">
    <source>
        <dbReference type="PROSITE" id="PS51195"/>
    </source>
</evidence>
<keyword evidence="16" id="KW-1185">Reference proteome</keyword>
<name>A0A4U1BJ46_9GAMM</name>
<dbReference type="InterPro" id="IPR044742">
    <property type="entry name" value="DEAD/DEAH_RhlB"/>
</dbReference>
<dbReference type="Pfam" id="PF25399">
    <property type="entry name" value="DeaD_dimer"/>
    <property type="match status" value="1"/>
</dbReference>
<dbReference type="GO" id="GO:0005829">
    <property type="term" value="C:cytosol"/>
    <property type="evidence" value="ECO:0007669"/>
    <property type="project" value="TreeGrafter"/>
</dbReference>
<feature type="compositionally biased region" description="Basic and acidic residues" evidence="11">
    <location>
        <begin position="437"/>
        <end position="467"/>
    </location>
</feature>
<comment type="function">
    <text evidence="9">DEAD-box RNA helicase involved in various cellular processes at low temperature, including ribosome biogenesis, mRNA degradation and translation initiation.</text>
</comment>
<dbReference type="PROSITE" id="PS51192">
    <property type="entry name" value="HELICASE_ATP_BIND_1"/>
    <property type="match status" value="1"/>
</dbReference>
<accession>A0A4U1BJ46</accession>
<feature type="domain" description="DEAD-box RNA helicase Q" evidence="14">
    <location>
        <begin position="6"/>
        <end position="34"/>
    </location>
</feature>
<feature type="short sequence motif" description="Q motif" evidence="10">
    <location>
        <begin position="6"/>
        <end position="34"/>
    </location>
</feature>
<reference evidence="15 16" key="1">
    <citation type="submission" date="2019-04" db="EMBL/GenBank/DDBJ databases">
        <authorList>
            <person name="Hwang J.C."/>
        </authorList>
    </citation>
    <scope>NUCLEOTIDE SEQUENCE [LARGE SCALE GENOMIC DNA]</scope>
    <source>
        <strain evidence="15 16">IMCC35002</strain>
    </source>
</reference>
<evidence type="ECO:0000256" key="3">
    <source>
        <dbReference type="ARBA" id="ARBA00022801"/>
    </source>
</evidence>
<keyword evidence="7 9" id="KW-0346">Stress response</keyword>
<dbReference type="InterPro" id="IPR014001">
    <property type="entry name" value="Helicase_ATP-bd"/>
</dbReference>
<feature type="compositionally biased region" description="Basic and acidic residues" evidence="11">
    <location>
        <begin position="604"/>
        <end position="632"/>
    </location>
</feature>
<dbReference type="GO" id="GO:0003724">
    <property type="term" value="F:RNA helicase activity"/>
    <property type="evidence" value="ECO:0007669"/>
    <property type="project" value="UniProtKB-UniRule"/>
</dbReference>
<evidence type="ECO:0000256" key="1">
    <source>
        <dbReference type="ARBA" id="ARBA00022490"/>
    </source>
</evidence>
<evidence type="ECO:0000256" key="2">
    <source>
        <dbReference type="ARBA" id="ARBA00022741"/>
    </source>
</evidence>
<evidence type="ECO:0000256" key="10">
    <source>
        <dbReference type="PROSITE-ProRule" id="PRU00552"/>
    </source>
</evidence>
<evidence type="ECO:0000256" key="7">
    <source>
        <dbReference type="ARBA" id="ARBA00023016"/>
    </source>
</evidence>